<organism evidence="1 2">
    <name type="scientific">Scutellospora calospora</name>
    <dbReference type="NCBI Taxonomy" id="85575"/>
    <lineage>
        <taxon>Eukaryota</taxon>
        <taxon>Fungi</taxon>
        <taxon>Fungi incertae sedis</taxon>
        <taxon>Mucoromycota</taxon>
        <taxon>Glomeromycotina</taxon>
        <taxon>Glomeromycetes</taxon>
        <taxon>Diversisporales</taxon>
        <taxon>Gigasporaceae</taxon>
        <taxon>Scutellospora</taxon>
    </lineage>
</organism>
<protein>
    <submittedName>
        <fullName evidence="1">4564_t:CDS:1</fullName>
    </submittedName>
</protein>
<proteinExistence type="predicted"/>
<gene>
    <name evidence="1" type="ORF">SCALOS_LOCUS3213</name>
</gene>
<dbReference type="Proteomes" id="UP000789860">
    <property type="component" value="Unassembled WGS sequence"/>
</dbReference>
<accession>A0ACA9L1D4</accession>
<keyword evidence="2" id="KW-1185">Reference proteome</keyword>
<feature type="non-terminal residue" evidence="1">
    <location>
        <position position="1"/>
    </location>
</feature>
<comment type="caution">
    <text evidence="1">The sequence shown here is derived from an EMBL/GenBank/DDBJ whole genome shotgun (WGS) entry which is preliminary data.</text>
</comment>
<name>A0ACA9L1D4_9GLOM</name>
<evidence type="ECO:0000313" key="2">
    <source>
        <dbReference type="Proteomes" id="UP000789860"/>
    </source>
</evidence>
<evidence type="ECO:0000313" key="1">
    <source>
        <dbReference type="EMBL" id="CAG8500338.1"/>
    </source>
</evidence>
<reference evidence="1" key="1">
    <citation type="submission" date="2021-06" db="EMBL/GenBank/DDBJ databases">
        <authorList>
            <person name="Kallberg Y."/>
            <person name="Tangrot J."/>
            <person name="Rosling A."/>
        </authorList>
    </citation>
    <scope>NUCLEOTIDE SEQUENCE</scope>
    <source>
        <strain evidence="1">AU212A</strain>
    </source>
</reference>
<dbReference type="EMBL" id="CAJVPM010003365">
    <property type="protein sequence ID" value="CAG8500338.1"/>
    <property type="molecule type" value="Genomic_DNA"/>
</dbReference>
<sequence length="82" mass="9332">GPLKKSSDKKRNLNKTEKEPNNSIFDNDKKHKSDNEVKTDDAVSNEEVSAFNNKLTAFTAKMFIDVPPKAFEDFDQGVYTYT</sequence>